<proteinExistence type="predicted"/>
<sequence>MPESTISYGETPVLGEVRNCSRLPENRSWKKVVSSQFSKFEIQGGNSTKKQEQQVVVATKVARLKSEFDLGEMSDKGSERAWKKDANEFAKAIVYCSKQDVCTGGNIVVKMISDGNPLTHEVNTAEVYLRHFDELEPEPQPVSVSFLV</sequence>
<dbReference type="EMBL" id="JABWDY010043352">
    <property type="protein sequence ID" value="KAF5175982.1"/>
    <property type="molecule type" value="Genomic_DNA"/>
</dbReference>
<dbReference type="AlphaFoldDB" id="A0A7J6UUR5"/>
<keyword evidence="2" id="KW-1185">Reference proteome</keyword>
<comment type="caution">
    <text evidence="1">The sequence shown here is derived from an EMBL/GenBank/DDBJ whole genome shotgun (WGS) entry which is preliminary data.</text>
</comment>
<evidence type="ECO:0000313" key="2">
    <source>
        <dbReference type="Proteomes" id="UP000554482"/>
    </source>
</evidence>
<organism evidence="1 2">
    <name type="scientific">Thalictrum thalictroides</name>
    <name type="common">Rue-anemone</name>
    <name type="synonym">Anemone thalictroides</name>
    <dbReference type="NCBI Taxonomy" id="46969"/>
    <lineage>
        <taxon>Eukaryota</taxon>
        <taxon>Viridiplantae</taxon>
        <taxon>Streptophyta</taxon>
        <taxon>Embryophyta</taxon>
        <taxon>Tracheophyta</taxon>
        <taxon>Spermatophyta</taxon>
        <taxon>Magnoliopsida</taxon>
        <taxon>Ranunculales</taxon>
        <taxon>Ranunculaceae</taxon>
        <taxon>Thalictroideae</taxon>
        <taxon>Thalictrum</taxon>
    </lineage>
</organism>
<accession>A0A7J6UUR5</accession>
<protein>
    <submittedName>
        <fullName evidence="1">Uncharacterized protein</fullName>
    </submittedName>
</protein>
<evidence type="ECO:0000313" key="1">
    <source>
        <dbReference type="EMBL" id="KAF5175982.1"/>
    </source>
</evidence>
<name>A0A7J6UUR5_THATH</name>
<gene>
    <name evidence="1" type="ORF">FRX31_034431</name>
</gene>
<reference evidence="1 2" key="1">
    <citation type="submission" date="2020-06" db="EMBL/GenBank/DDBJ databases">
        <title>Transcriptomic and genomic resources for Thalictrum thalictroides and T. hernandezii: Facilitating candidate gene discovery in an emerging model plant lineage.</title>
        <authorList>
            <person name="Arias T."/>
            <person name="Riano-Pachon D.M."/>
            <person name="Di Stilio V.S."/>
        </authorList>
    </citation>
    <scope>NUCLEOTIDE SEQUENCE [LARGE SCALE GENOMIC DNA]</scope>
    <source>
        <strain evidence="2">cv. WT478/WT964</strain>
        <tissue evidence="1">Leaves</tissue>
    </source>
</reference>
<dbReference type="Proteomes" id="UP000554482">
    <property type="component" value="Unassembled WGS sequence"/>
</dbReference>